<dbReference type="InterPro" id="IPR051032">
    <property type="entry name" value="AP2/ERF_TF_ERF_subfamily"/>
</dbReference>
<dbReference type="PANTHER" id="PTHR31985">
    <property type="entry name" value="ETHYLENE-RESPONSIVE TRANSCRIPTION FACTOR ERF042-RELATED"/>
    <property type="match status" value="1"/>
</dbReference>
<dbReference type="Proteomes" id="UP001054889">
    <property type="component" value="Unassembled WGS sequence"/>
</dbReference>
<organism evidence="10 11">
    <name type="scientific">Eleusine coracana subsp. coracana</name>
    <dbReference type="NCBI Taxonomy" id="191504"/>
    <lineage>
        <taxon>Eukaryota</taxon>
        <taxon>Viridiplantae</taxon>
        <taxon>Streptophyta</taxon>
        <taxon>Embryophyta</taxon>
        <taxon>Tracheophyta</taxon>
        <taxon>Spermatophyta</taxon>
        <taxon>Magnoliopsida</taxon>
        <taxon>Liliopsida</taxon>
        <taxon>Poales</taxon>
        <taxon>Poaceae</taxon>
        <taxon>PACMAD clade</taxon>
        <taxon>Chloridoideae</taxon>
        <taxon>Cynodonteae</taxon>
        <taxon>Eleusininae</taxon>
        <taxon>Eleusine</taxon>
    </lineage>
</organism>
<comment type="caution">
    <text evidence="10">The sequence shown here is derived from an EMBL/GenBank/DDBJ whole genome shotgun (WGS) entry which is preliminary data.</text>
</comment>
<comment type="subcellular location">
    <subcellularLocation>
        <location evidence="1">Nucleus</location>
    </subcellularLocation>
</comment>
<feature type="region of interest" description="Disordered" evidence="8">
    <location>
        <begin position="220"/>
        <end position="292"/>
    </location>
</feature>
<dbReference type="InterPro" id="IPR036955">
    <property type="entry name" value="AP2/ERF_dom_sf"/>
</dbReference>
<evidence type="ECO:0000256" key="4">
    <source>
        <dbReference type="ARBA" id="ARBA00023159"/>
    </source>
</evidence>
<evidence type="ECO:0000313" key="11">
    <source>
        <dbReference type="Proteomes" id="UP001054889"/>
    </source>
</evidence>
<feature type="compositionally biased region" description="Basic and acidic residues" evidence="8">
    <location>
        <begin position="259"/>
        <end position="271"/>
    </location>
</feature>
<dbReference type="SUPFAM" id="SSF54171">
    <property type="entry name" value="DNA-binding domain"/>
    <property type="match status" value="1"/>
</dbReference>
<name>A0AAV5ECJ1_ELECO</name>
<evidence type="ECO:0000256" key="8">
    <source>
        <dbReference type="SAM" id="MobiDB-lite"/>
    </source>
</evidence>
<evidence type="ECO:0000256" key="2">
    <source>
        <dbReference type="ARBA" id="ARBA00023015"/>
    </source>
</evidence>
<keyword evidence="11" id="KW-1185">Reference proteome</keyword>
<gene>
    <name evidence="10" type="primary">gb07265</name>
    <name evidence="10" type="ORF">PR202_gb07265</name>
</gene>
<dbReference type="PANTHER" id="PTHR31985:SF85">
    <property type="entry name" value="AP2 DOMAIN CONTAINING PROTEIN"/>
    <property type="match status" value="1"/>
</dbReference>
<keyword evidence="4" id="KW-0010">Activator</keyword>
<keyword evidence="3" id="KW-0238">DNA-binding</keyword>
<comment type="similarity">
    <text evidence="7">Belongs to the AP2/ERF transcription factor family. ERF subfamily.</text>
</comment>
<evidence type="ECO:0000313" key="10">
    <source>
        <dbReference type="EMBL" id="GJN19945.1"/>
    </source>
</evidence>
<dbReference type="GO" id="GO:0005634">
    <property type="term" value="C:nucleus"/>
    <property type="evidence" value="ECO:0007669"/>
    <property type="project" value="UniProtKB-SubCell"/>
</dbReference>
<feature type="domain" description="AP2/ERF" evidence="9">
    <location>
        <begin position="122"/>
        <end position="184"/>
    </location>
</feature>
<evidence type="ECO:0000259" key="9">
    <source>
        <dbReference type="PROSITE" id="PS51032"/>
    </source>
</evidence>
<keyword evidence="5" id="KW-0804">Transcription</keyword>
<dbReference type="Gene3D" id="3.30.730.10">
    <property type="entry name" value="AP2/ERF domain"/>
    <property type="match status" value="1"/>
</dbReference>
<keyword evidence="6" id="KW-0539">Nucleus</keyword>
<dbReference type="GO" id="GO:0003677">
    <property type="term" value="F:DNA binding"/>
    <property type="evidence" value="ECO:0007669"/>
    <property type="project" value="UniProtKB-KW"/>
</dbReference>
<dbReference type="AlphaFoldDB" id="A0AAV5ECJ1"/>
<keyword evidence="2" id="KW-0805">Transcription regulation</keyword>
<feature type="compositionally biased region" description="Basic residues" evidence="8">
    <location>
        <begin position="248"/>
        <end position="258"/>
    </location>
</feature>
<dbReference type="GO" id="GO:0003700">
    <property type="term" value="F:DNA-binding transcription factor activity"/>
    <property type="evidence" value="ECO:0007669"/>
    <property type="project" value="InterPro"/>
</dbReference>
<reference evidence="10" key="2">
    <citation type="submission" date="2021-12" db="EMBL/GenBank/DDBJ databases">
        <title>Resequencing data analysis of finger millet.</title>
        <authorList>
            <person name="Hatakeyama M."/>
            <person name="Aluri S."/>
            <person name="Balachadran M.T."/>
            <person name="Sivarajan S.R."/>
            <person name="Poveda L."/>
            <person name="Shimizu-Inatsugi R."/>
            <person name="Schlapbach R."/>
            <person name="Sreeman S.M."/>
            <person name="Shimizu K.K."/>
        </authorList>
    </citation>
    <scope>NUCLEOTIDE SEQUENCE</scope>
</reference>
<sequence>MQGSTVVNIEQIAGHGDNDVIAGYGEEATAEHNEKEDEINMVAASGDPDSEGENAEQGKMLIMAQKIETKVLIRNNRWCRRPCHRLASVVLRICNDAGVLIWSNGGRRSAPSGRAGGGARVRRRGTRCTAACGSGRASGCRRSAKLRKPSRIWLGTYPTPEMAAAAYDAAALALRGAGTALNFPDAARSRPAPASASAEDVRAAASAAASALAAAMMDKTDRHRELHGTSNNGWCSEERLDGGGGRRYGGRRRGRGRRVRDAQTDGEHGGGVDDESTGAGSPGGGGVAGRRRRRRCQLVGSLVMGDVLCWHGDRATDRA</sequence>
<protein>
    <recommendedName>
        <fullName evidence="9">AP2/ERF domain-containing protein</fullName>
    </recommendedName>
</protein>
<evidence type="ECO:0000256" key="7">
    <source>
        <dbReference type="ARBA" id="ARBA00024343"/>
    </source>
</evidence>
<dbReference type="InterPro" id="IPR001471">
    <property type="entry name" value="AP2/ERF_dom"/>
</dbReference>
<proteinExistence type="inferred from homology"/>
<dbReference type="InterPro" id="IPR016177">
    <property type="entry name" value="DNA-bd_dom_sf"/>
</dbReference>
<dbReference type="EMBL" id="BQKI01000074">
    <property type="protein sequence ID" value="GJN19945.1"/>
    <property type="molecule type" value="Genomic_DNA"/>
</dbReference>
<dbReference type="SMART" id="SM00380">
    <property type="entry name" value="AP2"/>
    <property type="match status" value="1"/>
</dbReference>
<evidence type="ECO:0000256" key="3">
    <source>
        <dbReference type="ARBA" id="ARBA00023125"/>
    </source>
</evidence>
<evidence type="ECO:0000256" key="6">
    <source>
        <dbReference type="ARBA" id="ARBA00023242"/>
    </source>
</evidence>
<reference evidence="10" key="1">
    <citation type="journal article" date="2018" name="DNA Res.">
        <title>Multiple hybrid de novo genome assembly of finger millet, an orphan allotetraploid crop.</title>
        <authorList>
            <person name="Hatakeyama M."/>
            <person name="Aluri S."/>
            <person name="Balachadran M.T."/>
            <person name="Sivarajan S.R."/>
            <person name="Patrignani A."/>
            <person name="Gruter S."/>
            <person name="Poveda L."/>
            <person name="Shimizu-Inatsugi R."/>
            <person name="Baeten J."/>
            <person name="Francoijs K.J."/>
            <person name="Nataraja K.N."/>
            <person name="Reddy Y.A.N."/>
            <person name="Phadnis S."/>
            <person name="Ravikumar R.L."/>
            <person name="Schlapbach R."/>
            <person name="Sreeman S.M."/>
            <person name="Shimizu K.K."/>
        </authorList>
    </citation>
    <scope>NUCLEOTIDE SEQUENCE</scope>
</reference>
<evidence type="ECO:0000256" key="5">
    <source>
        <dbReference type="ARBA" id="ARBA00023163"/>
    </source>
</evidence>
<accession>A0AAV5ECJ1</accession>
<evidence type="ECO:0000256" key="1">
    <source>
        <dbReference type="ARBA" id="ARBA00004123"/>
    </source>
</evidence>
<dbReference type="PROSITE" id="PS51032">
    <property type="entry name" value="AP2_ERF"/>
    <property type="match status" value="1"/>
</dbReference>